<keyword evidence="2" id="KW-1185">Reference proteome</keyword>
<evidence type="ECO:0000313" key="1">
    <source>
        <dbReference type="EMBL" id="EAZ92764.1"/>
    </source>
</evidence>
<gene>
    <name evidence="1" type="ORF">CY0110_21747</name>
</gene>
<sequence>MNKYNNLYCKVFLDTDINREQLLPLIAKLINGKVSRREIETSIAKISVRTNDDFDENQREEFPDGFLYYRFFLDIEPLKDTDQKVYIETLSHFLESLWSLNYKVVAACDFEEELPRKGGYNWL</sequence>
<proteinExistence type="predicted"/>
<dbReference type="OrthoDB" id="470767at2"/>
<dbReference type="EC" id="4.1.3.36" evidence="1"/>
<keyword evidence="1" id="KW-0456">Lyase</keyword>
<dbReference type="RefSeq" id="WP_008273908.1">
    <property type="nucleotide sequence ID" value="NZ_AAXW01000004.1"/>
</dbReference>
<dbReference type="eggNOG" id="ENOG5032XSN">
    <property type="taxonomic scope" value="Bacteria"/>
</dbReference>
<dbReference type="EMBL" id="AAXW01000004">
    <property type="protein sequence ID" value="EAZ92764.1"/>
    <property type="molecule type" value="Genomic_DNA"/>
</dbReference>
<name>A3IKP5_9CHRO</name>
<reference evidence="1 2" key="1">
    <citation type="submission" date="2007-03" db="EMBL/GenBank/DDBJ databases">
        <authorList>
            <person name="Stal L."/>
            <person name="Ferriera S."/>
            <person name="Johnson J."/>
            <person name="Kravitz S."/>
            <person name="Beeson K."/>
            <person name="Sutton G."/>
            <person name="Rogers Y.-H."/>
            <person name="Friedman R."/>
            <person name="Frazier M."/>
            <person name="Venter J.C."/>
        </authorList>
    </citation>
    <scope>NUCLEOTIDE SEQUENCE [LARGE SCALE GENOMIC DNA]</scope>
    <source>
        <strain evidence="1 2">CCY0110</strain>
    </source>
</reference>
<protein>
    <submittedName>
        <fullName evidence="1">Naphthoate synthase</fullName>
        <ecNumber evidence="1">4.1.3.36</ecNumber>
    </submittedName>
</protein>
<accession>A3IKP5</accession>
<organism evidence="1 2">
    <name type="scientific">Crocosphaera chwakensis CCY0110</name>
    <dbReference type="NCBI Taxonomy" id="391612"/>
    <lineage>
        <taxon>Bacteria</taxon>
        <taxon>Bacillati</taxon>
        <taxon>Cyanobacteriota</taxon>
        <taxon>Cyanophyceae</taxon>
        <taxon>Oscillatoriophycideae</taxon>
        <taxon>Chroococcales</taxon>
        <taxon>Aphanothecaceae</taxon>
        <taxon>Crocosphaera</taxon>
        <taxon>Crocosphaera chwakensis</taxon>
    </lineage>
</organism>
<evidence type="ECO:0000313" key="2">
    <source>
        <dbReference type="Proteomes" id="UP000003781"/>
    </source>
</evidence>
<dbReference type="GO" id="GO:0008935">
    <property type="term" value="F:1,4-dihydroxy-2-naphthoyl-CoA synthase activity"/>
    <property type="evidence" value="ECO:0007669"/>
    <property type="project" value="UniProtKB-EC"/>
</dbReference>
<dbReference type="Proteomes" id="UP000003781">
    <property type="component" value="Unassembled WGS sequence"/>
</dbReference>
<dbReference type="AlphaFoldDB" id="A3IKP5"/>
<comment type="caution">
    <text evidence="1">The sequence shown here is derived from an EMBL/GenBank/DDBJ whole genome shotgun (WGS) entry which is preliminary data.</text>
</comment>